<comment type="caution">
    <text evidence="5">The sequence shown here is derived from an EMBL/GenBank/DDBJ whole genome shotgun (WGS) entry which is preliminary data.</text>
</comment>
<accession>A0A8J8GDL0</accession>
<protein>
    <recommendedName>
        <fullName evidence="7">VWFA domain-containing protein</fullName>
    </recommendedName>
</protein>
<dbReference type="Gene3D" id="3.40.50.410">
    <property type="entry name" value="von Willebrand factor, type A domain"/>
    <property type="match status" value="1"/>
</dbReference>
<dbReference type="InterPro" id="IPR040530">
    <property type="entry name" value="T6SS_TssR-like_N"/>
</dbReference>
<feature type="domain" description="Type VI secretion system TssR-like VWA" evidence="4">
    <location>
        <begin position="295"/>
        <end position="583"/>
    </location>
</feature>
<dbReference type="Pfam" id="PF17643">
    <property type="entry name" value="TssR"/>
    <property type="match status" value="1"/>
</dbReference>
<evidence type="ECO:0000259" key="3">
    <source>
        <dbReference type="Pfam" id="PF20781"/>
    </source>
</evidence>
<name>A0A8J8GDL0_9FLAO</name>
<dbReference type="RefSeq" id="WP_173780388.1">
    <property type="nucleotide sequence ID" value="NZ_JABSNO010000029.1"/>
</dbReference>
<dbReference type="Proteomes" id="UP000610746">
    <property type="component" value="Unassembled WGS sequence"/>
</dbReference>
<dbReference type="InterPro" id="IPR049359">
    <property type="entry name" value="T6SS_TssR-like_dom_2"/>
</dbReference>
<dbReference type="InterPro" id="IPR049358">
    <property type="entry name" value="T6SS_TssR-like_C"/>
</dbReference>
<dbReference type="PROSITE" id="PS51257">
    <property type="entry name" value="PROKAR_LIPOPROTEIN"/>
    <property type="match status" value="1"/>
</dbReference>
<evidence type="ECO:0000259" key="1">
    <source>
        <dbReference type="Pfam" id="PF17643"/>
    </source>
</evidence>
<evidence type="ECO:0000259" key="4">
    <source>
        <dbReference type="Pfam" id="PF20782"/>
    </source>
</evidence>
<proteinExistence type="predicted"/>
<evidence type="ECO:0000313" key="6">
    <source>
        <dbReference type="Proteomes" id="UP000610746"/>
    </source>
</evidence>
<dbReference type="Pfam" id="PF20780">
    <property type="entry name" value="TssR_M"/>
    <property type="match status" value="1"/>
</dbReference>
<keyword evidence="6" id="KW-1185">Reference proteome</keyword>
<evidence type="ECO:0008006" key="7">
    <source>
        <dbReference type="Google" id="ProtNLM"/>
    </source>
</evidence>
<sequence>MKNKITPAIYFLIIGSIITGCKVKIPSNTTPDSADYGSIEQTKIKDGFPLESEPWVVISDRDNNVVFMKKGDEKSPKQMKFLEPLLVVKHSSMKGLVKVAEYNPAALLQKIPSKSVKTYGWIPEDQLLLWTNSVKNSANGFNIKATLTPNNAEVLKHGEKYVKNDSVVFYTSPDLTSQAKAKIPVGQLVYIYKKAEDNKRYLVGKTPSVKIDSIEGNIYGWVNSNMVTLWGDQSAIRVSPDYKTAEDNQLYITKDSHENAPKSKFPVSDAVNRTPLENIISTEPLNPKSADKGKFYSNALDYSNNFIYNILGQPLYYTRYKEIINKNKNLNIVLTVDAGNENDQNIAVAKSTLQDLSLKLKTIPYFQKINFGVVLYKNNSCGDNVAASEFTKDPEKISQFIDKQMVLMKCGSNTSNQPMQEGMEMAGQVLKAHKDETNVVILIGGNSNSQYSMNNAITTLSASRARIISYQTYSGMSENSNNFVIQSEDMITNSGKNIAELEKERIADQMMISNKNDYNLMQQDDGLYSLDYPKKSMWQGFVIYPKKGEFNSNSFLSKSLDTLLSQASAQNIVLEKSLTKYFQSPIANTKTIVKGDFKSEYSDAPPTLAAETSAQFVKYNNPFFVKGTYSEDFKNYYPIVQKGVLVSEEDYNRLRNMYNEIYEETQSFSPNFSQRSAVNSYLKVLKKYNLTTENLKSGDLNTKSMAYTVALTTGFDNSAEEILSKYKIVGWKKSKVVSSEAVKAYFKQYRLLGDRLLENKNNPKIQIDQNGETYYWLSNYFAPLITPLEIL</sequence>
<evidence type="ECO:0000259" key="2">
    <source>
        <dbReference type="Pfam" id="PF20780"/>
    </source>
</evidence>
<dbReference type="EMBL" id="JABSNO010000029">
    <property type="protein sequence ID" value="NRS93847.1"/>
    <property type="molecule type" value="Genomic_DNA"/>
</dbReference>
<feature type="domain" description="Type VI secretion system TssR-like N-terminal barrel" evidence="1">
    <location>
        <begin position="30"/>
        <end position="129"/>
    </location>
</feature>
<gene>
    <name evidence="5" type="ORF">HNQ03_002938</name>
</gene>
<evidence type="ECO:0000313" key="5">
    <source>
        <dbReference type="EMBL" id="NRS93847.1"/>
    </source>
</evidence>
<reference evidence="5" key="1">
    <citation type="submission" date="2020-05" db="EMBL/GenBank/DDBJ databases">
        <title>Genomic Encyclopedia of Type Strains, Phase IV (KMG-V): Genome sequencing to study the core and pangenomes of soil and plant-associated prokaryotes.</title>
        <authorList>
            <person name="Whitman W."/>
        </authorList>
    </citation>
    <scope>NUCLEOTIDE SEQUENCE</scope>
    <source>
        <strain evidence="5">16F</strain>
    </source>
</reference>
<organism evidence="5 6">
    <name type="scientific">Frigoriflavimonas asaccharolytica</name>
    <dbReference type="NCBI Taxonomy" id="2735899"/>
    <lineage>
        <taxon>Bacteria</taxon>
        <taxon>Pseudomonadati</taxon>
        <taxon>Bacteroidota</taxon>
        <taxon>Flavobacteriia</taxon>
        <taxon>Flavobacteriales</taxon>
        <taxon>Weeksellaceae</taxon>
        <taxon>Frigoriflavimonas</taxon>
    </lineage>
</organism>
<dbReference type="Pfam" id="PF20782">
    <property type="entry name" value="TssR_VWA"/>
    <property type="match status" value="1"/>
</dbReference>
<dbReference type="InterPro" id="IPR036465">
    <property type="entry name" value="vWFA_dom_sf"/>
</dbReference>
<feature type="domain" description="Type VI secretion system TssR-like C-terminal" evidence="3">
    <location>
        <begin position="643"/>
        <end position="778"/>
    </location>
</feature>
<dbReference type="AlphaFoldDB" id="A0A8J8GDL0"/>
<dbReference type="InterPro" id="IPR049360">
    <property type="entry name" value="T6SS_TssR-like_VWA"/>
</dbReference>
<dbReference type="Pfam" id="PF20781">
    <property type="entry name" value="TssR_C"/>
    <property type="match status" value="1"/>
</dbReference>
<feature type="domain" description="Type VI secretion system TssR-like second" evidence="2">
    <location>
        <begin position="144"/>
        <end position="228"/>
    </location>
</feature>